<reference evidence="1 2" key="1">
    <citation type="submission" date="2021-01" db="EMBL/GenBank/DDBJ databases">
        <title>Whole genome shotgun sequence of Actinoplanes palleronii NBRC 14916.</title>
        <authorList>
            <person name="Komaki H."/>
            <person name="Tamura T."/>
        </authorList>
    </citation>
    <scope>NUCLEOTIDE SEQUENCE [LARGE SCALE GENOMIC DNA]</scope>
    <source>
        <strain evidence="1 2">NBRC 14916</strain>
    </source>
</reference>
<protein>
    <recommendedName>
        <fullName evidence="3">RiboL-PSP-HEPN domain-containing protein</fullName>
    </recommendedName>
</protein>
<evidence type="ECO:0000313" key="2">
    <source>
        <dbReference type="Proteomes" id="UP000624709"/>
    </source>
</evidence>
<dbReference type="Proteomes" id="UP000624709">
    <property type="component" value="Unassembled WGS sequence"/>
</dbReference>
<organism evidence="1 2">
    <name type="scientific">Actinoplanes palleronii</name>
    <dbReference type="NCBI Taxonomy" id="113570"/>
    <lineage>
        <taxon>Bacteria</taxon>
        <taxon>Bacillati</taxon>
        <taxon>Actinomycetota</taxon>
        <taxon>Actinomycetes</taxon>
        <taxon>Micromonosporales</taxon>
        <taxon>Micromonosporaceae</taxon>
        <taxon>Actinoplanes</taxon>
    </lineage>
</organism>
<comment type="caution">
    <text evidence="1">The sequence shown here is derived from an EMBL/GenBank/DDBJ whole genome shotgun (WGS) entry which is preliminary data.</text>
</comment>
<evidence type="ECO:0008006" key="3">
    <source>
        <dbReference type="Google" id="ProtNLM"/>
    </source>
</evidence>
<gene>
    <name evidence="1" type="ORF">Apa02nite_083990</name>
</gene>
<name>A0ABQ4BNP6_9ACTN</name>
<keyword evidence="2" id="KW-1185">Reference proteome</keyword>
<evidence type="ECO:0000313" key="1">
    <source>
        <dbReference type="EMBL" id="GIE72291.1"/>
    </source>
</evidence>
<dbReference type="EMBL" id="BOMS01000140">
    <property type="protein sequence ID" value="GIE72291.1"/>
    <property type="molecule type" value="Genomic_DNA"/>
</dbReference>
<accession>A0ABQ4BNP6</accession>
<proteinExistence type="predicted"/>
<sequence length="355" mass="39787">MEAEFLPTETSLEAPFVTVDPSVPSKYGATQRGELGTFPTMTLIFLVGAGREEDLLEALSTGRESAEELWPRVRRIYEYYLVEDWKHFDKAGRSAFSDWRTASTVHERATVAHKAVAIVAAAITAKTDDSTRRYLQRFHAKHVSALKHSTYTDFVQADVASGLVPGLQRSVFELIDRFMGHYDAWQMGTLRRMIPPARLPLLEDLTLHRDEFDVLRDLYQQGFETVCKTLRLAVAAQNTVKRQDPNDFGVDLPVGANIKANPNSLKAYDKLANAARLAFIRQVPGWEGYADHLNNRTRNAIGHATARHDLRSGRIFSDKEPGGVQYIDLVADVFGVFDALCTSLQVLRAVRVATH</sequence>